<dbReference type="EMBL" id="JAMFTH010000001">
    <property type="protein sequence ID" value="MCP8897755.1"/>
    <property type="molecule type" value="Genomic_DNA"/>
</dbReference>
<dbReference type="InterPro" id="IPR003961">
    <property type="entry name" value="FN3_dom"/>
</dbReference>
<dbReference type="Gene3D" id="3.40.33.10">
    <property type="entry name" value="CAP"/>
    <property type="match status" value="1"/>
</dbReference>
<evidence type="ECO:0000256" key="1">
    <source>
        <dbReference type="SAM" id="MobiDB-lite"/>
    </source>
</evidence>
<dbReference type="CDD" id="cd00063">
    <property type="entry name" value="FN3"/>
    <property type="match status" value="1"/>
</dbReference>
<dbReference type="PANTHER" id="PTHR31157:SF1">
    <property type="entry name" value="SCP DOMAIN-CONTAINING PROTEIN"/>
    <property type="match status" value="1"/>
</dbReference>
<dbReference type="PROSITE" id="PS50853">
    <property type="entry name" value="FN3"/>
    <property type="match status" value="1"/>
</dbReference>
<feature type="domain" description="Fibronectin type-III" evidence="2">
    <location>
        <begin position="1"/>
        <end position="91"/>
    </location>
</feature>
<dbReference type="Pfam" id="PF00188">
    <property type="entry name" value="CAP"/>
    <property type="match status" value="1"/>
</dbReference>
<dbReference type="PANTHER" id="PTHR31157">
    <property type="entry name" value="SCP DOMAIN-CONTAINING PROTEIN"/>
    <property type="match status" value="1"/>
</dbReference>
<dbReference type="InterPro" id="IPR013783">
    <property type="entry name" value="Ig-like_fold"/>
</dbReference>
<gene>
    <name evidence="3" type="ORF">M6D89_00425</name>
</gene>
<organism evidence="3 4">
    <name type="scientific">Gilvimarinus xylanilyticus</name>
    <dbReference type="NCBI Taxonomy" id="2944139"/>
    <lineage>
        <taxon>Bacteria</taxon>
        <taxon>Pseudomonadati</taxon>
        <taxon>Pseudomonadota</taxon>
        <taxon>Gammaproteobacteria</taxon>
        <taxon>Cellvibrionales</taxon>
        <taxon>Cellvibrionaceae</taxon>
        <taxon>Gilvimarinus</taxon>
    </lineage>
</organism>
<evidence type="ECO:0000313" key="3">
    <source>
        <dbReference type="EMBL" id="MCP8897755.1"/>
    </source>
</evidence>
<sequence length="359" mass="38505">MVARADNTRVTLSWAEAPGAQGYNLFWASEPYVDSDNIGAFTGGDWREGVSSPVTITELANETTYYFVVTATRGAEESPDSVEVSATPRSDAGRQQPTAQEVLMLELINRARANPEAEAARYGIDLNESLAPGTITPAPKPPLAFNTQLMHASREHSQWMLNTNRFSHTGALGSSPSDRAADADYTGGLCCWENIAWAGTSGGNINLSDRIKSHHEGLFQSSGHRTNILETNVQVLGVGQLKGTMQSSNGRLWLASMVTEMFARESQHYLTGVIYQDLNGNQFYDVGEGIGGAQITAGGESMTTPDTGVYALPLSEGTHTVTVSGSPIPTEVSQSISIESANRKLDVIVEGTEVSVNTW</sequence>
<accession>A0A9X2HZX3</accession>
<evidence type="ECO:0000313" key="4">
    <source>
        <dbReference type="Proteomes" id="UP001139319"/>
    </source>
</evidence>
<dbReference type="Proteomes" id="UP001139319">
    <property type="component" value="Unassembled WGS sequence"/>
</dbReference>
<dbReference type="RefSeq" id="WP_253966055.1">
    <property type="nucleotide sequence ID" value="NZ_JAMFTH010000001.1"/>
</dbReference>
<dbReference type="InterPro" id="IPR014044">
    <property type="entry name" value="CAP_dom"/>
</dbReference>
<reference evidence="3" key="1">
    <citation type="submission" date="2022-05" db="EMBL/GenBank/DDBJ databases">
        <authorList>
            <person name="Sun H.-N."/>
        </authorList>
    </citation>
    <scope>NUCLEOTIDE SEQUENCE</scope>
    <source>
        <strain evidence="3">HB14</strain>
    </source>
</reference>
<name>A0A9X2HZX3_9GAMM</name>
<reference evidence="3" key="2">
    <citation type="submission" date="2023-01" db="EMBL/GenBank/DDBJ databases">
        <title>Gilvimarinus xylanilyticus HB14 isolated from Caulerpa lentillifera aquaculture base in Hainan, China.</title>
        <authorList>
            <person name="Zhang Y.-J."/>
        </authorList>
    </citation>
    <scope>NUCLEOTIDE SEQUENCE</scope>
    <source>
        <strain evidence="3">HB14</strain>
    </source>
</reference>
<dbReference type="AlphaFoldDB" id="A0A9X2HZX3"/>
<feature type="region of interest" description="Disordered" evidence="1">
    <location>
        <begin position="77"/>
        <end position="98"/>
    </location>
</feature>
<dbReference type="InterPro" id="IPR036116">
    <property type="entry name" value="FN3_sf"/>
</dbReference>
<dbReference type="Gene3D" id="2.60.40.1120">
    <property type="entry name" value="Carboxypeptidase-like, regulatory domain"/>
    <property type="match status" value="1"/>
</dbReference>
<dbReference type="SUPFAM" id="SSF49265">
    <property type="entry name" value="Fibronectin type III"/>
    <property type="match status" value="1"/>
</dbReference>
<dbReference type="CDD" id="cd05379">
    <property type="entry name" value="CAP_bacterial"/>
    <property type="match status" value="1"/>
</dbReference>
<evidence type="ECO:0000259" key="2">
    <source>
        <dbReference type="PROSITE" id="PS50853"/>
    </source>
</evidence>
<dbReference type="InterPro" id="IPR035940">
    <property type="entry name" value="CAP_sf"/>
</dbReference>
<dbReference type="Gene3D" id="2.60.40.10">
    <property type="entry name" value="Immunoglobulins"/>
    <property type="match status" value="1"/>
</dbReference>
<comment type="caution">
    <text evidence="3">The sequence shown here is derived from an EMBL/GenBank/DDBJ whole genome shotgun (WGS) entry which is preliminary data.</text>
</comment>
<proteinExistence type="predicted"/>
<keyword evidence="4" id="KW-1185">Reference proteome</keyword>
<dbReference type="SUPFAM" id="SSF55797">
    <property type="entry name" value="PR-1-like"/>
    <property type="match status" value="1"/>
</dbReference>
<protein>
    <submittedName>
        <fullName evidence="3">CAP domain-containing protein</fullName>
    </submittedName>
</protein>